<comment type="caution">
    <text evidence="1">The sequence shown here is derived from an EMBL/GenBank/DDBJ whole genome shotgun (WGS) entry which is preliminary data.</text>
</comment>
<name>A0ABN7IA11_9BURK</name>
<accession>A0ABN7IA11</accession>
<reference evidence="1 2" key="1">
    <citation type="submission" date="2020-10" db="EMBL/GenBank/DDBJ databases">
        <authorList>
            <person name="Peeters C."/>
        </authorList>
    </citation>
    <scope>NUCLEOTIDE SEQUENCE [LARGE SCALE GENOMIC DNA]</scope>
    <source>
        <strain evidence="1 2">LMG 27952</strain>
    </source>
</reference>
<proteinExistence type="predicted"/>
<organism evidence="1 2">
    <name type="scientific">Paraburkholderia hiiakae</name>
    <dbReference type="NCBI Taxonomy" id="1081782"/>
    <lineage>
        <taxon>Bacteria</taxon>
        <taxon>Pseudomonadati</taxon>
        <taxon>Pseudomonadota</taxon>
        <taxon>Betaproteobacteria</taxon>
        <taxon>Burkholderiales</taxon>
        <taxon>Burkholderiaceae</taxon>
        <taxon>Paraburkholderia</taxon>
    </lineage>
</organism>
<dbReference type="EMBL" id="CAJHCQ010000016">
    <property type="protein sequence ID" value="CAD6553209.1"/>
    <property type="molecule type" value="Genomic_DNA"/>
</dbReference>
<evidence type="ECO:0000313" key="1">
    <source>
        <dbReference type="EMBL" id="CAD6553209.1"/>
    </source>
</evidence>
<gene>
    <name evidence="1" type="ORF">LMG27952_05405</name>
</gene>
<keyword evidence="2" id="KW-1185">Reference proteome</keyword>
<evidence type="ECO:0000313" key="2">
    <source>
        <dbReference type="Proteomes" id="UP000656319"/>
    </source>
</evidence>
<protein>
    <submittedName>
        <fullName evidence="1">Uncharacterized protein</fullName>
    </submittedName>
</protein>
<dbReference type="Proteomes" id="UP000656319">
    <property type="component" value="Unassembled WGS sequence"/>
</dbReference>
<dbReference type="RefSeq" id="WP_201698942.1">
    <property type="nucleotide sequence ID" value="NZ_CAJHCQ010000016.1"/>
</dbReference>
<sequence length="98" mass="10500">MEMKKGNSKGVASAACRQLYMAELARGGSYIASTLSVTSERTAVLDVVREFCGRYGNNDLAVFMELLAQILEGRNRPAAANVIRRLVADTKLASSSAS</sequence>